<keyword evidence="5" id="KW-0410">Iron transport</keyword>
<dbReference type="InterPro" id="IPR037066">
    <property type="entry name" value="Plug_dom_sf"/>
</dbReference>
<evidence type="ECO:0000313" key="18">
    <source>
        <dbReference type="EMBL" id="MFJ5445524.1"/>
    </source>
</evidence>
<sequence>MAAMPFTKKKITHAILLSMALSASICAMPHLHAAEQQADTTAQQYDIPAGTLDSALGEFGRITGRMIAIDPALTIGIKSQGLQGRFTEQQGLSALLLRTGLEVVAAENGGYRLRKASQVNGINQSSTPNSSNTLPEISVHTIGEHETATGQIKGYVAKRSTSATKTDSSLLENPQSISIITRDELTVRNVQRDGDALRYTAGVISENYGNDIRPGFDIGTIRGFDPSTTGMYRDGLREFNGLWSRLSTDINTVERIEVLKGLSSVLYGQSEPAGVINKISKRPSEAPVQQVEIQAGNYNRYQGSLDMGGPLNSDSTALYRIIGMVRDSETPYKYDTGHRSQDNRELLAPSITLRPSEKTSLTLQAEYLHAKTGVSAQLGSPTTVTDIMIGDYRYDKNERKQYSIGYLFEHAFNDAWTFRQNLRSSKVDFQYARMGAESLTGTLLSRSKSYIDEQLNGVALDNHLQAKIDTGMLSHTLLLGVDFQRSAYTLSNGSAVDPADNLDLSNPIYGRHIARPAYTSVTASAIKQTGIYLQDQIKFGDHWVFTLSGRRDRADISGSDKLNGVKQDKQEDQATTYRAGVAYIFDNGVAPYASYSESFNPSAGVDGNGKTFKPTTGKQYEAGLRYMPHNSRDLYTFSVFEITQQNVVTYTNTGAFQTGEIRSRGAELEIKTQLLDNLNLVTALTYNDVKVTKTDGIGIGNKGDSPVYVPRKAASTWLDYKISTGPLSGLGIGAGVRYTGESNGGNPWGESYTNRSYTQVDAMLNYHHDSHWYFALNANNLFDKEYTVCGWGACTMGYTRSVIATARYSF</sequence>
<evidence type="ECO:0000256" key="13">
    <source>
        <dbReference type="ARBA" id="ARBA00023237"/>
    </source>
</evidence>
<dbReference type="RefSeq" id="WP_400879947.1">
    <property type="nucleotide sequence ID" value="NZ_JBIWXY010000001.1"/>
</dbReference>
<accession>A0ABW8GK34</accession>
<dbReference type="Proteomes" id="UP001617669">
    <property type="component" value="Unassembled WGS sequence"/>
</dbReference>
<evidence type="ECO:0000256" key="8">
    <source>
        <dbReference type="ARBA" id="ARBA00023004"/>
    </source>
</evidence>
<proteinExistence type="inferred from homology"/>
<dbReference type="InterPro" id="IPR036942">
    <property type="entry name" value="Beta-barrel_TonB_sf"/>
</dbReference>
<evidence type="ECO:0000259" key="17">
    <source>
        <dbReference type="SMART" id="SM00965"/>
    </source>
</evidence>
<dbReference type="Gene3D" id="2.170.130.10">
    <property type="entry name" value="TonB-dependent receptor, plug domain"/>
    <property type="match status" value="1"/>
</dbReference>
<comment type="caution">
    <text evidence="18">The sequence shown here is derived from an EMBL/GenBank/DDBJ whole genome shotgun (WGS) entry which is preliminary data.</text>
</comment>
<dbReference type="PROSITE" id="PS52016">
    <property type="entry name" value="TONB_DEPENDENT_REC_3"/>
    <property type="match status" value="1"/>
</dbReference>
<keyword evidence="19" id="KW-1185">Reference proteome</keyword>
<keyword evidence="7 16" id="KW-0732">Signal</keyword>
<evidence type="ECO:0000256" key="3">
    <source>
        <dbReference type="ARBA" id="ARBA00022448"/>
    </source>
</evidence>
<dbReference type="Gene3D" id="2.40.170.20">
    <property type="entry name" value="TonB-dependent receptor, beta-barrel domain"/>
    <property type="match status" value="1"/>
</dbReference>
<keyword evidence="9" id="KW-0406">Ion transport</keyword>
<dbReference type="SMART" id="SM00965">
    <property type="entry name" value="STN"/>
    <property type="match status" value="1"/>
</dbReference>
<dbReference type="EMBL" id="JBIWXY010000001">
    <property type="protein sequence ID" value="MFJ5445524.1"/>
    <property type="molecule type" value="Genomic_DNA"/>
</dbReference>
<evidence type="ECO:0000256" key="9">
    <source>
        <dbReference type="ARBA" id="ARBA00023065"/>
    </source>
</evidence>
<evidence type="ECO:0000256" key="14">
    <source>
        <dbReference type="PROSITE-ProRule" id="PRU01360"/>
    </source>
</evidence>
<dbReference type="InterPro" id="IPR011662">
    <property type="entry name" value="Secretin/TonB_short_N"/>
</dbReference>
<dbReference type="CDD" id="cd01347">
    <property type="entry name" value="ligand_gated_channel"/>
    <property type="match status" value="1"/>
</dbReference>
<dbReference type="InterPro" id="IPR010105">
    <property type="entry name" value="TonB_sidphr_rcpt"/>
</dbReference>
<evidence type="ECO:0000256" key="1">
    <source>
        <dbReference type="ARBA" id="ARBA00004571"/>
    </source>
</evidence>
<comment type="similarity">
    <text evidence="2 14 15">Belongs to the TonB-dependent receptor family.</text>
</comment>
<evidence type="ECO:0000256" key="7">
    <source>
        <dbReference type="ARBA" id="ARBA00022729"/>
    </source>
</evidence>
<feature type="chain" id="PRO_5045499192" evidence="16">
    <location>
        <begin position="34"/>
        <end position="810"/>
    </location>
</feature>
<evidence type="ECO:0000256" key="2">
    <source>
        <dbReference type="ARBA" id="ARBA00009810"/>
    </source>
</evidence>
<keyword evidence="13 14" id="KW-0998">Cell outer membrane</keyword>
<dbReference type="InterPro" id="IPR039426">
    <property type="entry name" value="TonB-dep_rcpt-like"/>
</dbReference>
<dbReference type="NCBIfam" id="TIGR01783">
    <property type="entry name" value="TonB-siderophor"/>
    <property type="match status" value="1"/>
</dbReference>
<dbReference type="SUPFAM" id="SSF56935">
    <property type="entry name" value="Porins"/>
    <property type="match status" value="1"/>
</dbReference>
<evidence type="ECO:0000256" key="5">
    <source>
        <dbReference type="ARBA" id="ARBA00022496"/>
    </source>
</evidence>
<dbReference type="PANTHER" id="PTHR32552:SF68">
    <property type="entry name" value="FERRICHROME OUTER MEMBRANE TRANSPORTER_PHAGE RECEPTOR"/>
    <property type="match status" value="1"/>
</dbReference>
<keyword evidence="12 18" id="KW-0675">Receptor</keyword>
<organism evidence="18 19">
    <name type="scientific">Methylobacillus methanolivorans</name>
    <dbReference type="NCBI Taxonomy" id="1848927"/>
    <lineage>
        <taxon>Bacteria</taxon>
        <taxon>Pseudomonadati</taxon>
        <taxon>Pseudomonadota</taxon>
        <taxon>Betaproteobacteria</taxon>
        <taxon>Nitrosomonadales</taxon>
        <taxon>Methylophilaceae</taxon>
        <taxon>Methylobacillus</taxon>
    </lineage>
</organism>
<dbReference type="InterPro" id="IPR000531">
    <property type="entry name" value="Beta-barrel_TonB"/>
</dbReference>
<dbReference type="Gene3D" id="3.55.50.30">
    <property type="match status" value="1"/>
</dbReference>
<dbReference type="PANTHER" id="PTHR32552">
    <property type="entry name" value="FERRICHROME IRON RECEPTOR-RELATED"/>
    <property type="match status" value="1"/>
</dbReference>
<keyword evidence="4 14" id="KW-1134">Transmembrane beta strand</keyword>
<dbReference type="Pfam" id="PF07715">
    <property type="entry name" value="Plug"/>
    <property type="match status" value="1"/>
</dbReference>
<evidence type="ECO:0000313" key="19">
    <source>
        <dbReference type="Proteomes" id="UP001617669"/>
    </source>
</evidence>
<gene>
    <name evidence="18" type="ORF">ACIKP9_04715</name>
</gene>
<dbReference type="InterPro" id="IPR012910">
    <property type="entry name" value="Plug_dom"/>
</dbReference>
<evidence type="ECO:0000256" key="10">
    <source>
        <dbReference type="ARBA" id="ARBA00023077"/>
    </source>
</evidence>
<evidence type="ECO:0000256" key="4">
    <source>
        <dbReference type="ARBA" id="ARBA00022452"/>
    </source>
</evidence>
<dbReference type="Pfam" id="PF00593">
    <property type="entry name" value="TonB_dep_Rec_b-barrel"/>
    <property type="match status" value="1"/>
</dbReference>
<feature type="signal peptide" evidence="16">
    <location>
        <begin position="1"/>
        <end position="33"/>
    </location>
</feature>
<keyword evidence="6 14" id="KW-0812">Transmembrane</keyword>
<comment type="subcellular location">
    <subcellularLocation>
        <location evidence="1 14">Cell outer membrane</location>
        <topology evidence="1 14">Multi-pass membrane protein</topology>
    </subcellularLocation>
</comment>
<evidence type="ECO:0000256" key="11">
    <source>
        <dbReference type="ARBA" id="ARBA00023136"/>
    </source>
</evidence>
<name>A0ABW8GK34_9PROT</name>
<protein>
    <submittedName>
        <fullName evidence="18">TonB-dependent siderophore receptor</fullName>
    </submittedName>
</protein>
<evidence type="ECO:0000256" key="12">
    <source>
        <dbReference type="ARBA" id="ARBA00023170"/>
    </source>
</evidence>
<feature type="domain" description="Secretin/TonB short N-terminal" evidence="17">
    <location>
        <begin position="65"/>
        <end position="116"/>
    </location>
</feature>
<keyword evidence="8" id="KW-0408">Iron</keyword>
<evidence type="ECO:0000256" key="15">
    <source>
        <dbReference type="RuleBase" id="RU003357"/>
    </source>
</evidence>
<evidence type="ECO:0000256" key="16">
    <source>
        <dbReference type="SAM" id="SignalP"/>
    </source>
</evidence>
<keyword evidence="3 14" id="KW-0813">Transport</keyword>
<keyword evidence="11 14" id="KW-0472">Membrane</keyword>
<evidence type="ECO:0000256" key="6">
    <source>
        <dbReference type="ARBA" id="ARBA00022692"/>
    </source>
</evidence>
<reference evidence="18 19" key="1">
    <citation type="submission" date="2024-11" db="EMBL/GenBank/DDBJ databases">
        <authorList>
            <person name="Kaparullina E.N."/>
            <person name="Delegan Y.A."/>
            <person name="Doronina N.V."/>
        </authorList>
    </citation>
    <scope>NUCLEOTIDE SEQUENCE [LARGE SCALE GENOMIC DNA]</scope>
    <source>
        <strain evidence="18 19">7sh_L</strain>
    </source>
</reference>
<keyword evidence="10 15" id="KW-0798">TonB box</keyword>